<feature type="region of interest" description="Disordered" evidence="5">
    <location>
        <begin position="59"/>
        <end position="91"/>
    </location>
</feature>
<evidence type="ECO:0000313" key="7">
    <source>
        <dbReference type="EMBL" id="NIY72119.1"/>
    </source>
</evidence>
<comment type="subcellular location">
    <subcellularLocation>
        <location evidence="1">Cytoplasm</location>
        <location evidence="1">Nucleoid</location>
    </subcellularLocation>
</comment>
<dbReference type="SMART" id="SM00528">
    <property type="entry name" value="HNS"/>
    <property type="match status" value="1"/>
</dbReference>
<feature type="domain" description="DNA-binding protein H-NS-like C-terminal" evidence="6">
    <location>
        <begin position="58"/>
        <end position="103"/>
    </location>
</feature>
<dbReference type="PANTHER" id="PTHR38097:SF2">
    <property type="entry name" value="DNA-BINDING PROTEIN STPA"/>
    <property type="match status" value="1"/>
</dbReference>
<evidence type="ECO:0000256" key="3">
    <source>
        <dbReference type="ARBA" id="ARBA00022490"/>
    </source>
</evidence>
<proteinExistence type="inferred from homology"/>
<sequence length="103" mass="11359">MDIDLDSMSRAELTKLKADVEKALDRVGAREFQVAREAAEKAAREYGFSLTELANASPKTKAKAAAKYRNPDDANQTWSGRGRKPQWVKDAEDNGVDIATFAI</sequence>
<keyword evidence="4" id="KW-0238">DNA-binding</keyword>
<dbReference type="SUPFAM" id="SSF81273">
    <property type="entry name" value="H-NS histone-like proteins"/>
    <property type="match status" value="1"/>
</dbReference>
<accession>A0ABX0VVL3</accession>
<name>A0ABX0VVL3_9RHOB</name>
<reference evidence="7 8" key="1">
    <citation type="submission" date="2020-03" db="EMBL/GenBank/DDBJ databases">
        <title>Bacterial isolates of synthetic phycosphere.</title>
        <authorList>
            <person name="Fu H."/>
            <person name="Moran M.A."/>
        </authorList>
    </citation>
    <scope>NUCLEOTIDE SEQUENCE [LARGE SCALE GENOMIC DNA]</scope>
    <source>
        <strain evidence="7 8">HF1</strain>
    </source>
</reference>
<comment type="similarity">
    <text evidence="2">Belongs to the histone-like protein H-NS family.</text>
</comment>
<evidence type="ECO:0000259" key="6">
    <source>
        <dbReference type="SMART" id="SM00528"/>
    </source>
</evidence>
<gene>
    <name evidence="7" type="ORF">HCZ30_06685</name>
</gene>
<dbReference type="Gene3D" id="4.10.430.10">
    <property type="entry name" value="Histone-like protein H-NS, C-terminal domain"/>
    <property type="match status" value="1"/>
</dbReference>
<dbReference type="InterPro" id="IPR027444">
    <property type="entry name" value="H-NS_C_dom"/>
</dbReference>
<evidence type="ECO:0000256" key="1">
    <source>
        <dbReference type="ARBA" id="ARBA00004453"/>
    </source>
</evidence>
<evidence type="ECO:0000256" key="2">
    <source>
        <dbReference type="ARBA" id="ARBA00010610"/>
    </source>
</evidence>
<keyword evidence="3" id="KW-0963">Cytoplasm</keyword>
<organism evidence="7 8">
    <name type="scientific">Marivivens donghaensis</name>
    <dbReference type="NCBI Taxonomy" id="1699413"/>
    <lineage>
        <taxon>Bacteria</taxon>
        <taxon>Pseudomonadati</taxon>
        <taxon>Pseudomonadota</taxon>
        <taxon>Alphaproteobacteria</taxon>
        <taxon>Rhodobacterales</taxon>
        <taxon>Paracoccaceae</taxon>
        <taxon>Marivivens group</taxon>
        <taxon>Marivivens</taxon>
    </lineage>
</organism>
<dbReference type="InterPro" id="IPR037150">
    <property type="entry name" value="H-NS_C_dom_sf"/>
</dbReference>
<keyword evidence="8" id="KW-1185">Reference proteome</keyword>
<dbReference type="EMBL" id="JAATOP010000003">
    <property type="protein sequence ID" value="NIY72119.1"/>
    <property type="molecule type" value="Genomic_DNA"/>
</dbReference>
<protein>
    <submittedName>
        <fullName evidence="7">H-NS histone family protein</fullName>
    </submittedName>
</protein>
<dbReference type="Proteomes" id="UP000709466">
    <property type="component" value="Unassembled WGS sequence"/>
</dbReference>
<evidence type="ECO:0000313" key="8">
    <source>
        <dbReference type="Proteomes" id="UP000709466"/>
    </source>
</evidence>
<evidence type="ECO:0000256" key="5">
    <source>
        <dbReference type="SAM" id="MobiDB-lite"/>
    </source>
</evidence>
<dbReference type="RefSeq" id="WP_167637503.1">
    <property type="nucleotide sequence ID" value="NZ_JAATOP010000003.1"/>
</dbReference>
<dbReference type="Pfam" id="PF00816">
    <property type="entry name" value="Histone_HNS"/>
    <property type="match status" value="1"/>
</dbReference>
<evidence type="ECO:0000256" key="4">
    <source>
        <dbReference type="ARBA" id="ARBA00023125"/>
    </source>
</evidence>
<dbReference type="PANTHER" id="PTHR38097">
    <property type="match status" value="1"/>
</dbReference>
<comment type="caution">
    <text evidence="7">The sequence shown here is derived from an EMBL/GenBank/DDBJ whole genome shotgun (WGS) entry which is preliminary data.</text>
</comment>